<dbReference type="SUPFAM" id="SSF103473">
    <property type="entry name" value="MFS general substrate transporter"/>
    <property type="match status" value="1"/>
</dbReference>
<keyword evidence="2 5" id="KW-0812">Transmembrane</keyword>
<feature type="transmembrane region" description="Helical" evidence="5">
    <location>
        <begin position="166"/>
        <end position="184"/>
    </location>
</feature>
<comment type="caution">
    <text evidence="7">The sequence shown here is derived from an EMBL/GenBank/DDBJ whole genome shotgun (WGS) entry which is preliminary data.</text>
</comment>
<keyword evidence="8" id="KW-1185">Reference proteome</keyword>
<feature type="transmembrane region" description="Helical" evidence="5">
    <location>
        <begin position="111"/>
        <end position="130"/>
    </location>
</feature>
<evidence type="ECO:0000313" key="7">
    <source>
        <dbReference type="EMBL" id="NKX50323.1"/>
    </source>
</evidence>
<dbReference type="PANTHER" id="PTHR23501:SF197">
    <property type="entry name" value="COMD"/>
    <property type="match status" value="1"/>
</dbReference>
<gene>
    <name evidence="7" type="ORF">HER39_07020</name>
</gene>
<dbReference type="Pfam" id="PF07690">
    <property type="entry name" value="MFS_1"/>
    <property type="match status" value="1"/>
</dbReference>
<name>A0ABX1JLZ6_9MICC</name>
<evidence type="ECO:0000256" key="3">
    <source>
        <dbReference type="ARBA" id="ARBA00022989"/>
    </source>
</evidence>
<dbReference type="Proteomes" id="UP000523795">
    <property type="component" value="Unassembled WGS sequence"/>
</dbReference>
<accession>A0ABX1JLZ6</accession>
<evidence type="ECO:0000256" key="4">
    <source>
        <dbReference type="ARBA" id="ARBA00023136"/>
    </source>
</evidence>
<feature type="transmembrane region" description="Helical" evidence="5">
    <location>
        <begin position="39"/>
        <end position="56"/>
    </location>
</feature>
<dbReference type="PROSITE" id="PS50850">
    <property type="entry name" value="MFS"/>
    <property type="match status" value="1"/>
</dbReference>
<feature type="transmembrane region" description="Helical" evidence="5">
    <location>
        <begin position="76"/>
        <end position="96"/>
    </location>
</feature>
<dbReference type="PANTHER" id="PTHR23501">
    <property type="entry name" value="MAJOR FACILITATOR SUPERFAMILY"/>
    <property type="match status" value="1"/>
</dbReference>
<reference evidence="7 8" key="1">
    <citation type="submission" date="2020-04" db="EMBL/GenBank/DDBJ databases">
        <authorList>
            <person name="Liu S."/>
        </authorList>
    </citation>
    <scope>NUCLEOTIDE SEQUENCE [LARGE SCALE GENOMIC DNA]</scope>
    <source>
        <strain evidence="7 8">CGMCC 1.15091</strain>
    </source>
</reference>
<feature type="transmembrane region" description="Helical" evidence="5">
    <location>
        <begin position="142"/>
        <end position="160"/>
    </location>
</feature>
<feature type="non-terminal residue" evidence="7">
    <location>
        <position position="1"/>
    </location>
</feature>
<proteinExistence type="predicted"/>
<evidence type="ECO:0000256" key="2">
    <source>
        <dbReference type="ARBA" id="ARBA00022692"/>
    </source>
</evidence>
<keyword evidence="3 5" id="KW-1133">Transmembrane helix</keyword>
<dbReference type="EMBL" id="JAAZSR010000080">
    <property type="protein sequence ID" value="NKX50323.1"/>
    <property type="molecule type" value="Genomic_DNA"/>
</dbReference>
<dbReference type="InterPro" id="IPR011701">
    <property type="entry name" value="MFS"/>
</dbReference>
<organism evidence="7 8">
    <name type="scientific">Arthrobacter deserti</name>
    <dbReference type="NCBI Taxonomy" id="1742687"/>
    <lineage>
        <taxon>Bacteria</taxon>
        <taxon>Bacillati</taxon>
        <taxon>Actinomycetota</taxon>
        <taxon>Actinomycetes</taxon>
        <taxon>Micrococcales</taxon>
        <taxon>Micrococcaceae</taxon>
        <taxon>Arthrobacter</taxon>
    </lineage>
</organism>
<evidence type="ECO:0000313" key="8">
    <source>
        <dbReference type="Proteomes" id="UP000523795"/>
    </source>
</evidence>
<sequence>PARIDWAGAVLLSTGISLLLIWVSFAGKGGYYDWISPESALVAGGAAVLLALLVWVEAKVSQPIIPLKIITERTTALAIVASVAVGVAMFASSTYLGQYYQVARGAPPTEAGLLTLPMVAGNLAGSVVSGQLISRHGKWKRFLVAGSVLLIGGLGMAGTIDHETDLVLVGTYTFVFGLGLGLLMQNLILAVQNTVSAGNIGAASASVAFFRTVGGAAGVSVLGAMMGTHVTDLV</sequence>
<feature type="non-terminal residue" evidence="7">
    <location>
        <position position="234"/>
    </location>
</feature>
<dbReference type="InterPro" id="IPR036259">
    <property type="entry name" value="MFS_trans_sf"/>
</dbReference>
<comment type="subcellular location">
    <subcellularLocation>
        <location evidence="1">Cell membrane</location>
        <topology evidence="1">Multi-pass membrane protein</topology>
    </subcellularLocation>
</comment>
<dbReference type="Gene3D" id="1.20.1250.20">
    <property type="entry name" value="MFS general substrate transporter like domains"/>
    <property type="match status" value="1"/>
</dbReference>
<feature type="domain" description="Major facilitator superfamily (MFS) profile" evidence="6">
    <location>
        <begin position="1"/>
        <end position="234"/>
    </location>
</feature>
<protein>
    <submittedName>
        <fullName evidence="7">MFS transporter</fullName>
    </submittedName>
</protein>
<dbReference type="InterPro" id="IPR020846">
    <property type="entry name" value="MFS_dom"/>
</dbReference>
<feature type="transmembrane region" description="Helical" evidence="5">
    <location>
        <begin position="7"/>
        <end position="27"/>
    </location>
</feature>
<evidence type="ECO:0000259" key="6">
    <source>
        <dbReference type="PROSITE" id="PS50850"/>
    </source>
</evidence>
<evidence type="ECO:0000256" key="5">
    <source>
        <dbReference type="SAM" id="Phobius"/>
    </source>
</evidence>
<evidence type="ECO:0000256" key="1">
    <source>
        <dbReference type="ARBA" id="ARBA00004651"/>
    </source>
</evidence>
<keyword evidence="4 5" id="KW-0472">Membrane</keyword>